<dbReference type="Proteomes" id="UP000698800">
    <property type="component" value="Unassembled WGS sequence"/>
</dbReference>
<comment type="caution">
    <text evidence="8">The sequence shown here is derived from an EMBL/GenBank/DDBJ whole genome shotgun (WGS) entry which is preliminary data.</text>
</comment>
<dbReference type="OrthoDB" id="4074350at2759"/>
<feature type="domain" description="Peptidase A1" evidence="7">
    <location>
        <begin position="1"/>
        <end position="331"/>
    </location>
</feature>
<accession>A0A9P8IDR9</accession>
<evidence type="ECO:0000256" key="2">
    <source>
        <dbReference type="ARBA" id="ARBA00022692"/>
    </source>
</evidence>
<dbReference type="Gene3D" id="2.40.70.10">
    <property type="entry name" value="Acid Proteases"/>
    <property type="match status" value="2"/>
</dbReference>
<evidence type="ECO:0000256" key="5">
    <source>
        <dbReference type="SAM" id="MobiDB-lite"/>
    </source>
</evidence>
<protein>
    <recommendedName>
        <fullName evidence="7">Peptidase A1 domain-containing protein</fullName>
    </recommendedName>
</protein>
<evidence type="ECO:0000256" key="4">
    <source>
        <dbReference type="ARBA" id="ARBA00023136"/>
    </source>
</evidence>
<feature type="compositionally biased region" description="Basic and acidic residues" evidence="5">
    <location>
        <begin position="490"/>
        <end position="499"/>
    </location>
</feature>
<dbReference type="EMBL" id="JAGHQL010000002">
    <property type="protein sequence ID" value="KAH0547674.1"/>
    <property type="molecule type" value="Genomic_DNA"/>
</dbReference>
<dbReference type="PANTHER" id="PTHR15549:SF26">
    <property type="entry name" value="AXIAL BUDDING PATTERN PROTEIN 2-RELATED"/>
    <property type="match status" value="1"/>
</dbReference>
<evidence type="ECO:0000256" key="6">
    <source>
        <dbReference type="SAM" id="Phobius"/>
    </source>
</evidence>
<keyword evidence="9" id="KW-1185">Reference proteome</keyword>
<gene>
    <name evidence="8" type="ORF">FGG08_000163</name>
</gene>
<keyword evidence="2 6" id="KW-0812">Transmembrane</keyword>
<feature type="region of interest" description="Disordered" evidence="5">
    <location>
        <begin position="419"/>
        <end position="456"/>
    </location>
</feature>
<dbReference type="InterPro" id="IPR051694">
    <property type="entry name" value="Immunoregulatory_rcpt-like"/>
</dbReference>
<organism evidence="8 9">
    <name type="scientific">Glutinoglossum americanum</name>
    <dbReference type="NCBI Taxonomy" id="1670608"/>
    <lineage>
        <taxon>Eukaryota</taxon>
        <taxon>Fungi</taxon>
        <taxon>Dikarya</taxon>
        <taxon>Ascomycota</taxon>
        <taxon>Pezizomycotina</taxon>
        <taxon>Geoglossomycetes</taxon>
        <taxon>Geoglossales</taxon>
        <taxon>Geoglossaceae</taxon>
        <taxon>Glutinoglossum</taxon>
    </lineage>
</organism>
<dbReference type="GO" id="GO:0016020">
    <property type="term" value="C:membrane"/>
    <property type="evidence" value="ECO:0007669"/>
    <property type="project" value="UniProtKB-SubCell"/>
</dbReference>
<reference evidence="8" key="1">
    <citation type="submission" date="2021-03" db="EMBL/GenBank/DDBJ databases">
        <title>Comparative genomics and phylogenomic investigation of the class Geoglossomycetes provide insights into ecological specialization and systematics.</title>
        <authorList>
            <person name="Melie T."/>
            <person name="Pirro S."/>
            <person name="Miller A.N."/>
            <person name="Quandt A."/>
        </authorList>
    </citation>
    <scope>NUCLEOTIDE SEQUENCE</scope>
    <source>
        <strain evidence="8">GBOQ0MN5Z8</strain>
    </source>
</reference>
<evidence type="ECO:0000313" key="8">
    <source>
        <dbReference type="EMBL" id="KAH0547674.1"/>
    </source>
</evidence>
<dbReference type="PANTHER" id="PTHR15549">
    <property type="entry name" value="PAIRED IMMUNOGLOBULIN-LIKE TYPE 2 RECEPTOR"/>
    <property type="match status" value="1"/>
</dbReference>
<sequence length="595" mass="64012">MAKGTVTTGNGAPATCRNKRGGLFDFGASTSWKDVGLYELGLDPLLGFSGAADYGYDNVAFLDQINMPGQIVGIINTTDYWLGFLGLGIKPTNFTSDNKPSLLSSLVTAKKIPSLSFGYTAGAFYRLKSVPASLTLGGFDSKRFTPHNISFLLDPDQRPRASVNAITVSSTPAVGSGPGWPSNSYELLSSSEAALMTIDSSTPYLWLPESVCLKFEKALGLVYDSHMELYVYPNGSMNNLEDWNLTFTFALADYPQSPKAKQVDITLPFDAFNLQLSYPFPLLPNATNQSPMLNYFPLRKAANNTQYTLGRAFLQESYLKLDYERNNFSVYQAVFSADAISGVNIVSIPSNSSQPDSGGSSTLGTGAIAGIAIGGVVLLVVVGVGIWLWLRRSRTVDESAGTGEVEKKKRTSWIAAALGRKPKEEGEEAAELGGDSAHPVEMQAPHSVQHRPELDSHSYPPVELPGDHGIHYSNPANRGAGMPVSAYDEANRKAHRSELDGDTAGYPMKRDDGAAVVGGVHEYYPVSSQPVSPAADGYQPYSPTPVSDDGQIHRSNSRNSRFREDVAASGDGDGSNNQERGQDRLSPTYGRAIGR</sequence>
<keyword evidence="4 6" id="KW-0472">Membrane</keyword>
<dbReference type="SUPFAM" id="SSF50630">
    <property type="entry name" value="Acid proteases"/>
    <property type="match status" value="1"/>
</dbReference>
<evidence type="ECO:0000259" key="7">
    <source>
        <dbReference type="PROSITE" id="PS51767"/>
    </source>
</evidence>
<dbReference type="GO" id="GO:0071944">
    <property type="term" value="C:cell periphery"/>
    <property type="evidence" value="ECO:0007669"/>
    <property type="project" value="UniProtKB-ARBA"/>
</dbReference>
<keyword evidence="3 6" id="KW-1133">Transmembrane helix</keyword>
<dbReference type="Pfam" id="PF00026">
    <property type="entry name" value="Asp"/>
    <property type="match status" value="1"/>
</dbReference>
<dbReference type="AlphaFoldDB" id="A0A9P8IDR9"/>
<dbReference type="InterPro" id="IPR034164">
    <property type="entry name" value="Pepsin-like_dom"/>
</dbReference>
<dbReference type="InterPro" id="IPR033121">
    <property type="entry name" value="PEPTIDASE_A1"/>
</dbReference>
<feature type="region of interest" description="Disordered" evidence="5">
    <location>
        <begin position="527"/>
        <end position="595"/>
    </location>
</feature>
<evidence type="ECO:0000313" key="9">
    <source>
        <dbReference type="Proteomes" id="UP000698800"/>
    </source>
</evidence>
<evidence type="ECO:0000256" key="3">
    <source>
        <dbReference type="ARBA" id="ARBA00022989"/>
    </source>
</evidence>
<dbReference type="InterPro" id="IPR021109">
    <property type="entry name" value="Peptidase_aspartic_dom_sf"/>
</dbReference>
<comment type="subcellular location">
    <subcellularLocation>
        <location evidence="1">Membrane</location>
        <topology evidence="1">Single-pass membrane protein</topology>
    </subcellularLocation>
</comment>
<proteinExistence type="predicted"/>
<evidence type="ECO:0000256" key="1">
    <source>
        <dbReference type="ARBA" id="ARBA00004167"/>
    </source>
</evidence>
<feature type="transmembrane region" description="Helical" evidence="6">
    <location>
        <begin position="367"/>
        <end position="390"/>
    </location>
</feature>
<dbReference type="PROSITE" id="PS51767">
    <property type="entry name" value="PEPTIDASE_A1"/>
    <property type="match status" value="1"/>
</dbReference>
<dbReference type="CDD" id="cd05471">
    <property type="entry name" value="pepsin_like"/>
    <property type="match status" value="1"/>
</dbReference>
<name>A0A9P8IDR9_9PEZI</name>
<feature type="region of interest" description="Disordered" evidence="5">
    <location>
        <begin position="490"/>
        <end position="510"/>
    </location>
</feature>